<dbReference type="Gene3D" id="1.25.40.10">
    <property type="entry name" value="Tetratricopeptide repeat domain"/>
    <property type="match status" value="1"/>
</dbReference>
<feature type="region of interest" description="Disordered" evidence="1">
    <location>
        <begin position="51"/>
        <end position="164"/>
    </location>
</feature>
<name>A0A1U7LMQ0_NEOID</name>
<keyword evidence="3" id="KW-1185">Reference proteome</keyword>
<protein>
    <submittedName>
        <fullName evidence="2">Protein DSF2</fullName>
    </submittedName>
</protein>
<dbReference type="Proteomes" id="UP000186594">
    <property type="component" value="Unassembled WGS sequence"/>
</dbReference>
<feature type="compositionally biased region" description="Basic and acidic residues" evidence="1">
    <location>
        <begin position="72"/>
        <end position="86"/>
    </location>
</feature>
<proteinExistence type="predicted"/>
<feature type="compositionally biased region" description="Polar residues" evidence="1">
    <location>
        <begin position="101"/>
        <end position="114"/>
    </location>
</feature>
<dbReference type="PANTHER" id="PTHR43628:SF11">
    <property type="entry name" value="PROTEIN DSF2"/>
    <property type="match status" value="1"/>
</dbReference>
<dbReference type="STRING" id="1198029.A0A1U7LMQ0"/>
<dbReference type="InterPro" id="IPR006597">
    <property type="entry name" value="Sel1-like"/>
</dbReference>
<gene>
    <name evidence="2" type="ORF">NEOLI_003310</name>
</gene>
<evidence type="ECO:0000313" key="2">
    <source>
        <dbReference type="EMBL" id="OLL23950.1"/>
    </source>
</evidence>
<dbReference type="AlphaFoldDB" id="A0A1U7LMQ0"/>
<evidence type="ECO:0000313" key="3">
    <source>
        <dbReference type="Proteomes" id="UP000186594"/>
    </source>
</evidence>
<dbReference type="SMART" id="SM00671">
    <property type="entry name" value="SEL1"/>
    <property type="match status" value="3"/>
</dbReference>
<dbReference type="PANTHER" id="PTHR43628">
    <property type="entry name" value="ACTIVATOR OF C KINASE PROTEIN 1-RELATED"/>
    <property type="match status" value="1"/>
</dbReference>
<feature type="region of interest" description="Disordered" evidence="1">
    <location>
        <begin position="437"/>
        <end position="460"/>
    </location>
</feature>
<organism evidence="2 3">
    <name type="scientific">Neolecta irregularis (strain DAH-3)</name>
    <dbReference type="NCBI Taxonomy" id="1198029"/>
    <lineage>
        <taxon>Eukaryota</taxon>
        <taxon>Fungi</taxon>
        <taxon>Dikarya</taxon>
        <taxon>Ascomycota</taxon>
        <taxon>Taphrinomycotina</taxon>
        <taxon>Neolectales</taxon>
        <taxon>Neolectaceae</taxon>
        <taxon>Neolecta</taxon>
    </lineage>
</organism>
<evidence type="ECO:0000256" key="1">
    <source>
        <dbReference type="SAM" id="MobiDB-lite"/>
    </source>
</evidence>
<dbReference type="Pfam" id="PF08238">
    <property type="entry name" value="Sel1"/>
    <property type="match status" value="3"/>
</dbReference>
<dbReference type="InterPro" id="IPR011990">
    <property type="entry name" value="TPR-like_helical_dom_sf"/>
</dbReference>
<dbReference type="EMBL" id="LXFE01001063">
    <property type="protein sequence ID" value="OLL23950.1"/>
    <property type="molecule type" value="Genomic_DNA"/>
</dbReference>
<comment type="caution">
    <text evidence="2">The sequence shown here is derived from an EMBL/GenBank/DDBJ whole genome shotgun (WGS) entry which is preliminary data.</text>
</comment>
<dbReference type="GO" id="GO:0010972">
    <property type="term" value="P:negative regulation of G2/M transition of mitotic cell cycle"/>
    <property type="evidence" value="ECO:0007669"/>
    <property type="project" value="TreeGrafter"/>
</dbReference>
<feature type="compositionally biased region" description="Basic and acidic residues" evidence="1">
    <location>
        <begin position="437"/>
        <end position="447"/>
    </location>
</feature>
<dbReference type="SUPFAM" id="SSF81901">
    <property type="entry name" value="HCP-like"/>
    <property type="match status" value="1"/>
</dbReference>
<feature type="compositionally biased region" description="Low complexity" evidence="1">
    <location>
        <begin position="451"/>
        <end position="460"/>
    </location>
</feature>
<feature type="compositionally biased region" description="Acidic residues" evidence="1">
    <location>
        <begin position="62"/>
        <end position="71"/>
    </location>
</feature>
<feature type="compositionally biased region" description="Low complexity" evidence="1">
    <location>
        <begin position="149"/>
        <end position="164"/>
    </location>
</feature>
<dbReference type="GO" id="GO:0032153">
    <property type="term" value="C:cell division site"/>
    <property type="evidence" value="ECO:0007669"/>
    <property type="project" value="TreeGrafter"/>
</dbReference>
<sequence length="460" mass="51097">MSTGQFDFHTVIQDYSDLSPLDAIAAHSKLLLKNRRDPSADRLSIESSSPFYYSDKLSPLENPEEELSEEFESLHLEKSSPVERADTQILHSGPQRGVERSVSQKVCNSTSTNEPYRRSKTVSYGPPPPRSTSRGRSIISERRPSFNYSRPTSSQNSSSPPLSIPRIIKVTDKPQDTVVRPSVHELTPQIDVDINGRFTPFSWPDGTVARCESPSTGRRHQPAIASILTQSETSQPLPKISLVSPTRGDMTASQHVTKAITHHEAGQLAQSTHHLRLAAQSGHPTGMLLYGLSLRHGWGIAANPTEAVIWLRKATEQVDLDTIMSNQRDSQLEGWVLEGFNGKASLALAIFELGVSHREGWGVQKDPKFALRCFEIAGRLNDVDGCTEAAWCYTNGFGTKRNLKRAAKWYRTAQKLGYNAVGNSWIWKEKYMDSDEEDRGKADDLGKKSSTKSLLKLGRS</sequence>
<dbReference type="InterPro" id="IPR052945">
    <property type="entry name" value="Mitotic_Regulator"/>
</dbReference>
<reference evidence="2 3" key="1">
    <citation type="submission" date="2016-04" db="EMBL/GenBank/DDBJ databases">
        <title>Evolutionary innovation and constraint leading to complex multicellularity in the Ascomycota.</title>
        <authorList>
            <person name="Cisse O."/>
            <person name="Nguyen A."/>
            <person name="Hewitt D.A."/>
            <person name="Jedd G."/>
            <person name="Stajich J.E."/>
        </authorList>
    </citation>
    <scope>NUCLEOTIDE SEQUENCE [LARGE SCALE GENOMIC DNA]</scope>
    <source>
        <strain evidence="2 3">DAH-3</strain>
    </source>
</reference>
<dbReference type="OrthoDB" id="2384430at2759"/>
<accession>A0A1U7LMQ0</accession>